<evidence type="ECO:0000313" key="2">
    <source>
        <dbReference type="EMBL" id="RLT72633.1"/>
    </source>
</evidence>
<protein>
    <submittedName>
        <fullName evidence="2">Uncharacterized protein</fullName>
    </submittedName>
</protein>
<keyword evidence="1" id="KW-0732">Signal</keyword>
<organism evidence="2 3">
    <name type="scientific">Parabacteroides distasonis</name>
    <dbReference type="NCBI Taxonomy" id="823"/>
    <lineage>
        <taxon>Bacteria</taxon>
        <taxon>Pseudomonadati</taxon>
        <taxon>Bacteroidota</taxon>
        <taxon>Bacteroidia</taxon>
        <taxon>Bacteroidales</taxon>
        <taxon>Tannerellaceae</taxon>
        <taxon>Parabacteroides</taxon>
    </lineage>
</organism>
<proteinExistence type="predicted"/>
<sequence>MNGMKRFLFLTLLSCVGLCTHVMAEEKKGDRDEEEDRSISHAPVEVCFRKKYWLGWSNHNSNTTAKLGFGSGLQMYAGKDHESAVAIHGFSSHDYYYAIPNMVGIPSTIPVNQEVIIDHGGTGLTLKLQCKYDSYMP</sequence>
<dbReference type="AlphaFoldDB" id="A0A3L7ZQS4"/>
<gene>
    <name evidence="2" type="ORF">D7V78_14690</name>
</gene>
<accession>A0A3L7ZQS4</accession>
<name>A0A3L7ZQS4_PARDI</name>
<evidence type="ECO:0000313" key="3">
    <source>
        <dbReference type="Proteomes" id="UP000278164"/>
    </source>
</evidence>
<feature type="signal peptide" evidence="1">
    <location>
        <begin position="1"/>
        <end position="24"/>
    </location>
</feature>
<dbReference type="EMBL" id="RAYI01000031">
    <property type="protein sequence ID" value="RLT72633.1"/>
    <property type="molecule type" value="Genomic_DNA"/>
</dbReference>
<comment type="caution">
    <text evidence="2">The sequence shown here is derived from an EMBL/GenBank/DDBJ whole genome shotgun (WGS) entry which is preliminary data.</text>
</comment>
<feature type="chain" id="PRO_5017980115" evidence="1">
    <location>
        <begin position="25"/>
        <end position="137"/>
    </location>
</feature>
<evidence type="ECO:0000256" key="1">
    <source>
        <dbReference type="SAM" id="SignalP"/>
    </source>
</evidence>
<dbReference type="Proteomes" id="UP000278164">
    <property type="component" value="Unassembled WGS sequence"/>
</dbReference>
<reference evidence="2 3" key="1">
    <citation type="submission" date="2018-09" db="EMBL/GenBank/DDBJ databases">
        <title>Murine metabolic-syndrome-specific gut microbial biobank.</title>
        <authorList>
            <person name="Liu C."/>
        </authorList>
    </citation>
    <scope>NUCLEOTIDE SEQUENCE [LARGE SCALE GENOMIC DNA]</scope>
    <source>
        <strain evidence="2 3">8-P5</strain>
    </source>
</reference>